<proteinExistence type="predicted"/>
<dbReference type="Gene3D" id="1.25.10.10">
    <property type="entry name" value="Leucine-rich Repeat Variant"/>
    <property type="match status" value="1"/>
</dbReference>
<name>A0A2U1LIZ6_ARTAN</name>
<evidence type="ECO:0000313" key="1">
    <source>
        <dbReference type="EMBL" id="PWA48973.1"/>
    </source>
</evidence>
<reference evidence="1 2" key="1">
    <citation type="journal article" date="2018" name="Mol. Plant">
        <title>The genome of Artemisia annua provides insight into the evolution of Asteraceae family and artemisinin biosynthesis.</title>
        <authorList>
            <person name="Shen Q."/>
            <person name="Zhang L."/>
            <person name="Liao Z."/>
            <person name="Wang S."/>
            <person name="Yan T."/>
            <person name="Shi P."/>
            <person name="Liu M."/>
            <person name="Fu X."/>
            <person name="Pan Q."/>
            <person name="Wang Y."/>
            <person name="Lv Z."/>
            <person name="Lu X."/>
            <person name="Zhang F."/>
            <person name="Jiang W."/>
            <person name="Ma Y."/>
            <person name="Chen M."/>
            <person name="Hao X."/>
            <person name="Li L."/>
            <person name="Tang Y."/>
            <person name="Lv G."/>
            <person name="Zhou Y."/>
            <person name="Sun X."/>
            <person name="Brodelius P.E."/>
            <person name="Rose J.K.C."/>
            <person name="Tang K."/>
        </authorList>
    </citation>
    <scope>NUCLEOTIDE SEQUENCE [LARGE SCALE GENOMIC DNA]</scope>
    <source>
        <strain evidence="2">cv. Huhao1</strain>
        <tissue evidence="1">Leaf</tissue>
    </source>
</reference>
<dbReference type="GO" id="GO:0000502">
    <property type="term" value="C:proteasome complex"/>
    <property type="evidence" value="ECO:0007669"/>
    <property type="project" value="UniProtKB-KW"/>
</dbReference>
<dbReference type="AlphaFoldDB" id="A0A2U1LIZ6"/>
<gene>
    <name evidence="1" type="ORF">CTI12_AA477770</name>
</gene>
<keyword evidence="2" id="KW-1185">Reference proteome</keyword>
<comment type="caution">
    <text evidence="1">The sequence shown here is derived from an EMBL/GenBank/DDBJ whole genome shotgun (WGS) entry which is preliminary data.</text>
</comment>
<accession>A0A2U1LIZ6</accession>
<sequence length="163" mass="17754">MELSKACKALLALTLAPTKQGGFLLASSEKGSTVSNASFKNPFRFTCSITRVRDRVVQHGACFGTADEDSAVAGGAVAISMGLLMAGTSSEKATLMLVYAHEIQEQKYHKFIVNLDDRTQVAYGSKNEIIRFKGFRLQASDINSQHRALRLAMRSHDAPEICN</sequence>
<evidence type="ECO:0000313" key="2">
    <source>
        <dbReference type="Proteomes" id="UP000245207"/>
    </source>
</evidence>
<dbReference type="EMBL" id="PKPP01009137">
    <property type="protein sequence ID" value="PWA48973.1"/>
    <property type="molecule type" value="Genomic_DNA"/>
</dbReference>
<keyword evidence="1" id="KW-0647">Proteasome</keyword>
<dbReference type="Proteomes" id="UP000245207">
    <property type="component" value="Unassembled WGS sequence"/>
</dbReference>
<dbReference type="InterPro" id="IPR011989">
    <property type="entry name" value="ARM-like"/>
</dbReference>
<dbReference type="STRING" id="35608.A0A2U1LIZ6"/>
<organism evidence="1 2">
    <name type="scientific">Artemisia annua</name>
    <name type="common">Sweet wormwood</name>
    <dbReference type="NCBI Taxonomy" id="35608"/>
    <lineage>
        <taxon>Eukaryota</taxon>
        <taxon>Viridiplantae</taxon>
        <taxon>Streptophyta</taxon>
        <taxon>Embryophyta</taxon>
        <taxon>Tracheophyta</taxon>
        <taxon>Spermatophyta</taxon>
        <taxon>Magnoliopsida</taxon>
        <taxon>eudicotyledons</taxon>
        <taxon>Gunneridae</taxon>
        <taxon>Pentapetalae</taxon>
        <taxon>asterids</taxon>
        <taxon>campanulids</taxon>
        <taxon>Asterales</taxon>
        <taxon>Asteraceae</taxon>
        <taxon>Asteroideae</taxon>
        <taxon>Anthemideae</taxon>
        <taxon>Artemisiinae</taxon>
        <taxon>Artemisia</taxon>
    </lineage>
</organism>
<protein>
    <submittedName>
        <fullName evidence="1">26S proteasome non-ATPase regulatory subunit 1</fullName>
    </submittedName>
</protein>